<organism evidence="2 3">
    <name type="scientific">Leucosporidium creatinivorum</name>
    <dbReference type="NCBI Taxonomy" id="106004"/>
    <lineage>
        <taxon>Eukaryota</taxon>
        <taxon>Fungi</taxon>
        <taxon>Dikarya</taxon>
        <taxon>Basidiomycota</taxon>
        <taxon>Pucciniomycotina</taxon>
        <taxon>Microbotryomycetes</taxon>
        <taxon>Leucosporidiales</taxon>
        <taxon>Leucosporidium</taxon>
    </lineage>
</organism>
<reference evidence="2 3" key="1">
    <citation type="submission" date="2016-07" db="EMBL/GenBank/DDBJ databases">
        <title>Pervasive Adenine N6-methylation of Active Genes in Fungi.</title>
        <authorList>
            <consortium name="DOE Joint Genome Institute"/>
            <person name="Mondo S.J."/>
            <person name="Dannebaum R.O."/>
            <person name="Kuo R.C."/>
            <person name="Labutti K."/>
            <person name="Haridas S."/>
            <person name="Kuo A."/>
            <person name="Salamov A."/>
            <person name="Ahrendt S.R."/>
            <person name="Lipzen A."/>
            <person name="Sullivan W."/>
            <person name="Andreopoulos W.B."/>
            <person name="Clum A."/>
            <person name="Lindquist E."/>
            <person name="Daum C."/>
            <person name="Ramamoorthy G.K."/>
            <person name="Gryganskyi A."/>
            <person name="Culley D."/>
            <person name="Magnuson J.K."/>
            <person name="James T.Y."/>
            <person name="O'Malley M.A."/>
            <person name="Stajich J.E."/>
            <person name="Spatafora J.W."/>
            <person name="Visel A."/>
            <person name="Grigoriev I.V."/>
        </authorList>
    </citation>
    <scope>NUCLEOTIDE SEQUENCE [LARGE SCALE GENOMIC DNA]</scope>
    <source>
        <strain evidence="2 3">62-1032</strain>
    </source>
</reference>
<accession>A0A1Y2EY85</accession>
<feature type="region of interest" description="Disordered" evidence="1">
    <location>
        <begin position="209"/>
        <end position="232"/>
    </location>
</feature>
<protein>
    <submittedName>
        <fullName evidence="2">Uncharacterized protein</fullName>
    </submittedName>
</protein>
<dbReference type="Proteomes" id="UP000193467">
    <property type="component" value="Unassembled WGS sequence"/>
</dbReference>
<feature type="compositionally biased region" description="Basic and acidic residues" evidence="1">
    <location>
        <begin position="154"/>
        <end position="182"/>
    </location>
</feature>
<feature type="compositionally biased region" description="Basic and acidic residues" evidence="1">
    <location>
        <begin position="56"/>
        <end position="65"/>
    </location>
</feature>
<proteinExistence type="predicted"/>
<evidence type="ECO:0000313" key="3">
    <source>
        <dbReference type="Proteomes" id="UP000193467"/>
    </source>
</evidence>
<comment type="caution">
    <text evidence="2">The sequence shown here is derived from an EMBL/GenBank/DDBJ whole genome shotgun (WGS) entry which is preliminary data.</text>
</comment>
<name>A0A1Y2EY85_9BASI</name>
<evidence type="ECO:0000313" key="2">
    <source>
        <dbReference type="EMBL" id="ORY76548.1"/>
    </source>
</evidence>
<evidence type="ECO:0000256" key="1">
    <source>
        <dbReference type="SAM" id="MobiDB-lite"/>
    </source>
</evidence>
<dbReference type="InParanoid" id="A0A1Y2EY85"/>
<gene>
    <name evidence="2" type="ORF">BCR35DRAFT_314470</name>
</gene>
<dbReference type="AlphaFoldDB" id="A0A1Y2EY85"/>
<dbReference type="EMBL" id="MCGR01000034">
    <property type="protein sequence ID" value="ORY76548.1"/>
    <property type="molecule type" value="Genomic_DNA"/>
</dbReference>
<feature type="region of interest" description="Disordered" evidence="1">
    <location>
        <begin position="1"/>
        <end position="65"/>
    </location>
</feature>
<feature type="region of interest" description="Disordered" evidence="1">
    <location>
        <begin position="147"/>
        <end position="182"/>
    </location>
</feature>
<sequence length="271" mass="30286">MRGKERGHEPNFEEKVAERRERRELEDVQATIASLEKQLAEAQGGKGSSKQQLTPKAEKEQLKALQKQLKEERKKVAELEAEIAEQVVARERAETELVKRESAAKLVEEKEAELKEVQEELKSKEVELEDINGKIVILEGTLQRLRTRAAGQGEDEHSAHGEFPDGVERKASSDLDAMERELSQVQARIEEETRKADELEKELRDVQAEIEASADPSPIPTPQPSVSSASSAHSAFVAQRLLNIINESNKTVNTLREENVSLLMQIAGVAQ</sequence>
<feature type="compositionally biased region" description="Basic and acidic residues" evidence="1">
    <location>
        <begin position="1"/>
        <end position="26"/>
    </location>
</feature>
<keyword evidence="3" id="KW-1185">Reference proteome</keyword>